<feature type="chain" id="PRO_5040546390" description="Carboxylic ester hydrolase" evidence="3">
    <location>
        <begin position="23"/>
        <end position="537"/>
    </location>
</feature>
<dbReference type="Pfam" id="PF00135">
    <property type="entry name" value="COesterase"/>
    <property type="match status" value="1"/>
</dbReference>
<protein>
    <recommendedName>
        <fullName evidence="3">Carboxylic ester hydrolase</fullName>
        <ecNumber evidence="3">3.1.1.-</ecNumber>
    </recommendedName>
</protein>
<dbReference type="EMBL" id="ML978133">
    <property type="protein sequence ID" value="KAF2094958.1"/>
    <property type="molecule type" value="Genomic_DNA"/>
</dbReference>
<evidence type="ECO:0000313" key="6">
    <source>
        <dbReference type="Proteomes" id="UP000799772"/>
    </source>
</evidence>
<dbReference type="PANTHER" id="PTHR11559">
    <property type="entry name" value="CARBOXYLESTERASE"/>
    <property type="match status" value="1"/>
</dbReference>
<keyword evidence="3" id="KW-0732">Signal</keyword>
<dbReference type="InterPro" id="IPR002018">
    <property type="entry name" value="CarbesteraseB"/>
</dbReference>
<accession>A0A9P4I8Q8</accession>
<comment type="caution">
    <text evidence="5">The sequence shown here is derived from an EMBL/GenBank/DDBJ whole genome shotgun (WGS) entry which is preliminary data.</text>
</comment>
<evidence type="ECO:0000313" key="5">
    <source>
        <dbReference type="EMBL" id="KAF2094958.1"/>
    </source>
</evidence>
<dbReference type="Proteomes" id="UP000799772">
    <property type="component" value="Unassembled WGS sequence"/>
</dbReference>
<dbReference type="AlphaFoldDB" id="A0A9P4I8Q8"/>
<dbReference type="OrthoDB" id="408631at2759"/>
<dbReference type="InterPro" id="IPR029058">
    <property type="entry name" value="AB_hydrolase_fold"/>
</dbReference>
<dbReference type="SUPFAM" id="SSF53474">
    <property type="entry name" value="alpha/beta-Hydrolases"/>
    <property type="match status" value="1"/>
</dbReference>
<dbReference type="InterPro" id="IPR019826">
    <property type="entry name" value="Carboxylesterase_B_AS"/>
</dbReference>
<gene>
    <name evidence="5" type="ORF">NA57DRAFT_45937</name>
</gene>
<dbReference type="Gene3D" id="3.40.50.1820">
    <property type="entry name" value="alpha/beta hydrolase"/>
    <property type="match status" value="1"/>
</dbReference>
<evidence type="ECO:0000259" key="4">
    <source>
        <dbReference type="Pfam" id="PF00135"/>
    </source>
</evidence>
<organism evidence="5 6">
    <name type="scientific">Rhizodiscina lignyota</name>
    <dbReference type="NCBI Taxonomy" id="1504668"/>
    <lineage>
        <taxon>Eukaryota</taxon>
        <taxon>Fungi</taxon>
        <taxon>Dikarya</taxon>
        <taxon>Ascomycota</taxon>
        <taxon>Pezizomycotina</taxon>
        <taxon>Dothideomycetes</taxon>
        <taxon>Pleosporomycetidae</taxon>
        <taxon>Aulographales</taxon>
        <taxon>Rhizodiscinaceae</taxon>
        <taxon>Rhizodiscina</taxon>
    </lineage>
</organism>
<feature type="signal peptide" evidence="3">
    <location>
        <begin position="1"/>
        <end position="22"/>
    </location>
</feature>
<evidence type="ECO:0000256" key="2">
    <source>
        <dbReference type="ARBA" id="ARBA00022801"/>
    </source>
</evidence>
<dbReference type="EC" id="3.1.1.-" evidence="3"/>
<keyword evidence="6" id="KW-1185">Reference proteome</keyword>
<comment type="similarity">
    <text evidence="1 3">Belongs to the type-B carboxylesterase/lipase family.</text>
</comment>
<evidence type="ECO:0000256" key="1">
    <source>
        <dbReference type="ARBA" id="ARBA00005964"/>
    </source>
</evidence>
<sequence length="537" mass="59384">MGFRNALFVPLHILALISSSISAPVNDNLLVHLNYGSFQGAYSADYNISYFRKIPFAAPPVGDLRFKRPYPPHAVQYGVYDTNQTFDMCPQRTVNGSEDCLYLGLYSRPWSTHERKRPVLVVYYGGAFIEGDAAFTIPPAGYPVLNASYSNDFVVVYPNYRLNAFGFLPGKELKNSPDADLNPGLLDQQFALKWVNEHISAFGGDPQNVTIWGQSAGGGSVVAQVIANGGHTEPQLFTKALASSPFWPKTYRYDEPEAEAVYDQLVDLTGCKRAKNTLDCLKKVDVQTIRNASLIIDASHTYNTTSYTWAPVIDGEFIQESLTAQTARGAINPELVWGMYNLHEGENFIPPDLANTTTGTNGFNSSIASFDAWLDGYLPRFSSRLIQEVKNLYPPTGSAEGLPSYNDTYTRAGLIYRDTVLACPTLWISEAAKTGYVGEYTIPPAKHASDTIYWNQVNPVQQSQPLIYEGFTGAFASFMQTGDPNAHKLTPSNVPGVPLLSTGEEFVIDTNGFANTRIDHLKKRCDFWREHGPQIPL</sequence>
<name>A0A9P4I8Q8_9PEZI</name>
<dbReference type="GO" id="GO:0016787">
    <property type="term" value="F:hydrolase activity"/>
    <property type="evidence" value="ECO:0007669"/>
    <property type="project" value="UniProtKB-KW"/>
</dbReference>
<keyword evidence="2 3" id="KW-0378">Hydrolase</keyword>
<dbReference type="InterPro" id="IPR050309">
    <property type="entry name" value="Type-B_Carboxylest/Lipase"/>
</dbReference>
<evidence type="ECO:0000256" key="3">
    <source>
        <dbReference type="RuleBase" id="RU361235"/>
    </source>
</evidence>
<dbReference type="PROSITE" id="PS00122">
    <property type="entry name" value="CARBOXYLESTERASE_B_1"/>
    <property type="match status" value="1"/>
</dbReference>
<proteinExistence type="inferred from homology"/>
<reference evidence="5" key="1">
    <citation type="journal article" date="2020" name="Stud. Mycol.">
        <title>101 Dothideomycetes genomes: a test case for predicting lifestyles and emergence of pathogens.</title>
        <authorList>
            <person name="Haridas S."/>
            <person name="Albert R."/>
            <person name="Binder M."/>
            <person name="Bloem J."/>
            <person name="Labutti K."/>
            <person name="Salamov A."/>
            <person name="Andreopoulos B."/>
            <person name="Baker S."/>
            <person name="Barry K."/>
            <person name="Bills G."/>
            <person name="Bluhm B."/>
            <person name="Cannon C."/>
            <person name="Castanera R."/>
            <person name="Culley D."/>
            <person name="Daum C."/>
            <person name="Ezra D."/>
            <person name="Gonzalez J."/>
            <person name="Henrissat B."/>
            <person name="Kuo A."/>
            <person name="Liang C."/>
            <person name="Lipzen A."/>
            <person name="Lutzoni F."/>
            <person name="Magnuson J."/>
            <person name="Mondo S."/>
            <person name="Nolan M."/>
            <person name="Ohm R."/>
            <person name="Pangilinan J."/>
            <person name="Park H.-J."/>
            <person name="Ramirez L."/>
            <person name="Alfaro M."/>
            <person name="Sun H."/>
            <person name="Tritt A."/>
            <person name="Yoshinaga Y."/>
            <person name="Zwiers L.-H."/>
            <person name="Turgeon B."/>
            <person name="Goodwin S."/>
            <person name="Spatafora J."/>
            <person name="Crous P."/>
            <person name="Grigoriev I."/>
        </authorList>
    </citation>
    <scope>NUCLEOTIDE SEQUENCE</scope>
    <source>
        <strain evidence="5">CBS 133067</strain>
    </source>
</reference>
<feature type="domain" description="Carboxylesterase type B" evidence="4">
    <location>
        <begin position="29"/>
        <end position="491"/>
    </location>
</feature>
<dbReference type="FunFam" id="3.40.50.1820:FF:000299">
    <property type="entry name" value="Carboxylic ester hydrolase"/>
    <property type="match status" value="1"/>
</dbReference>